<name>A0A923PHB3_9BACT</name>
<dbReference type="RefSeq" id="WP_187465396.1">
    <property type="nucleotide sequence ID" value="NZ_JACSIT010000061.1"/>
</dbReference>
<evidence type="ECO:0000313" key="1">
    <source>
        <dbReference type="EMBL" id="MBC6993284.1"/>
    </source>
</evidence>
<protein>
    <submittedName>
        <fullName evidence="1">Dodecin domain-containing protein</fullName>
    </submittedName>
</protein>
<dbReference type="EMBL" id="JACSIT010000061">
    <property type="protein sequence ID" value="MBC6993284.1"/>
    <property type="molecule type" value="Genomic_DNA"/>
</dbReference>
<evidence type="ECO:0000313" key="2">
    <source>
        <dbReference type="Proteomes" id="UP000650081"/>
    </source>
</evidence>
<keyword evidence="2" id="KW-1185">Reference proteome</keyword>
<reference evidence="1" key="1">
    <citation type="submission" date="2020-08" db="EMBL/GenBank/DDBJ databases">
        <title>Lewinella bacteria from marine environments.</title>
        <authorList>
            <person name="Zhong Y."/>
        </authorList>
    </citation>
    <scope>NUCLEOTIDE SEQUENCE</scope>
    <source>
        <strain evidence="1">KCTC 42187</strain>
    </source>
</reference>
<proteinExistence type="predicted"/>
<organism evidence="1 2">
    <name type="scientific">Neolewinella lacunae</name>
    <dbReference type="NCBI Taxonomy" id="1517758"/>
    <lineage>
        <taxon>Bacteria</taxon>
        <taxon>Pseudomonadati</taxon>
        <taxon>Bacteroidota</taxon>
        <taxon>Saprospiria</taxon>
        <taxon>Saprospirales</taxon>
        <taxon>Lewinellaceae</taxon>
        <taxon>Neolewinella</taxon>
    </lineage>
</organism>
<dbReference type="InterPro" id="IPR009923">
    <property type="entry name" value="Dodecin"/>
</dbReference>
<dbReference type="PANTHER" id="PTHR39324:SF1">
    <property type="entry name" value="CALCIUM DODECIN"/>
    <property type="match status" value="1"/>
</dbReference>
<comment type="caution">
    <text evidence="1">The sequence shown here is derived from an EMBL/GenBank/DDBJ whole genome shotgun (WGS) entry which is preliminary data.</text>
</comment>
<dbReference type="AlphaFoldDB" id="A0A923PHB3"/>
<dbReference type="PANTHER" id="PTHR39324">
    <property type="entry name" value="CALCIUM DODECIN"/>
    <property type="match status" value="1"/>
</dbReference>
<gene>
    <name evidence="1" type="ORF">H9S92_03865</name>
</gene>
<dbReference type="Proteomes" id="UP000650081">
    <property type="component" value="Unassembled WGS sequence"/>
</dbReference>
<sequence>MGKVLKVIEVLSESGVSYEDAIKTAVAETSKTVRHIRSAYVQEQSVTVKDGKVDMFRVNVKITFEVDV</sequence>
<dbReference type="Gene3D" id="3.30.1660.10">
    <property type="entry name" value="Flavin-binding protein dodecin"/>
    <property type="match status" value="1"/>
</dbReference>
<accession>A0A923PHB3</accession>
<dbReference type="InterPro" id="IPR036694">
    <property type="entry name" value="Dodecin-like_sf"/>
</dbReference>
<dbReference type="SUPFAM" id="SSF89807">
    <property type="entry name" value="Dodecin-like"/>
    <property type="match status" value="1"/>
</dbReference>
<dbReference type="Pfam" id="PF07311">
    <property type="entry name" value="Dodecin"/>
    <property type="match status" value="1"/>
</dbReference>
<dbReference type="InterPro" id="IPR025543">
    <property type="entry name" value="Dodecin-like"/>
</dbReference>